<accession>A0ABU4ZXG9</accession>
<dbReference type="Proteomes" id="UP001285154">
    <property type="component" value="Unassembled WGS sequence"/>
</dbReference>
<reference evidence="2 3" key="1">
    <citation type="submission" date="2023-08" db="EMBL/GenBank/DDBJ databases">
        <title>Implementing the SeqCode for naming new Mesorhizobium species isolated from Vachellia karroo root nodules.</title>
        <authorList>
            <person name="Van Lill M."/>
        </authorList>
    </citation>
    <scope>NUCLEOTIDE SEQUENCE [LARGE SCALE GENOMIC DNA]</scope>
    <source>
        <strain evidence="2 3">VK25D</strain>
    </source>
</reference>
<keyword evidence="1" id="KW-1133">Transmembrane helix</keyword>
<gene>
    <name evidence="2" type="ORF">RFM42_03805</name>
</gene>
<evidence type="ECO:0000256" key="1">
    <source>
        <dbReference type="SAM" id="Phobius"/>
    </source>
</evidence>
<feature type="transmembrane region" description="Helical" evidence="1">
    <location>
        <begin position="62"/>
        <end position="82"/>
    </location>
</feature>
<feature type="transmembrane region" description="Helical" evidence="1">
    <location>
        <begin position="33"/>
        <end position="56"/>
    </location>
</feature>
<dbReference type="RefSeq" id="WP_320245443.1">
    <property type="nucleotide sequence ID" value="NZ_JAVIIQ010000001.1"/>
</dbReference>
<evidence type="ECO:0000313" key="3">
    <source>
        <dbReference type="Proteomes" id="UP001285154"/>
    </source>
</evidence>
<dbReference type="EMBL" id="JAVIIQ010000001">
    <property type="protein sequence ID" value="MDX8530087.1"/>
    <property type="molecule type" value="Genomic_DNA"/>
</dbReference>
<keyword evidence="3" id="KW-1185">Reference proteome</keyword>
<organism evidence="2 3">
    <name type="scientific">Mesorhizobium vachelliae</name>
    <dbReference type="NCBI Taxonomy" id="3072309"/>
    <lineage>
        <taxon>Bacteria</taxon>
        <taxon>Pseudomonadati</taxon>
        <taxon>Pseudomonadota</taxon>
        <taxon>Alphaproteobacteria</taxon>
        <taxon>Hyphomicrobiales</taxon>
        <taxon>Phyllobacteriaceae</taxon>
        <taxon>Mesorhizobium</taxon>
    </lineage>
</organism>
<evidence type="ECO:0008006" key="4">
    <source>
        <dbReference type="Google" id="ProtNLM"/>
    </source>
</evidence>
<protein>
    <recommendedName>
        <fullName evidence="4">SMODS and SLOG-associating 2TM effector domain-containing protein</fullName>
    </recommendedName>
</protein>
<evidence type="ECO:0000313" key="2">
    <source>
        <dbReference type="EMBL" id="MDX8530087.1"/>
    </source>
</evidence>
<comment type="caution">
    <text evidence="2">The sequence shown here is derived from an EMBL/GenBank/DDBJ whole genome shotgun (WGS) entry which is preliminary data.</text>
</comment>
<sequence length="166" mass="17759">MKHADLKIVMDDVRARDAALLNLIIFTDRQAMALFRVYVTVGAATAVAAASGFLGVDPLLHFAGPSTAAIALTLGLACYFCLRAMTPADIGLPGRPAEFWQWTADDRVQVEDVIGHYLSQAKAVQDQNRKTNEEGARALAWAKRLGIIAPTTGLLIGAIRLAVTGI</sequence>
<proteinExistence type="predicted"/>
<keyword evidence="1" id="KW-0472">Membrane</keyword>
<name>A0ABU4ZXG9_9HYPH</name>
<keyword evidence="1" id="KW-0812">Transmembrane</keyword>